<sequence length="245" mass="26186">MSHGHPHHEPADEGAAHRRVLDLDAEVFGAQLTAVLDLLDLPVPPRRVVDLGAGTGTGSRSLRDRFPAATVTAVDSDPRMLSVLADQGFAVVAADLDEGFPVQLHGADLVWAASSLHHVHDVPRLLAGVRAALAPGGVLAVVELEDLPRFTTDPAEDRARAAARAAGWNHHPDWIPHLRAAGFTVERHDLVLDVAPSAAAQEFARAWLPRYLAIPGFDEGAAVQALLDGDLVLEPRAQRALWVAR</sequence>
<dbReference type="Proteomes" id="UP001566476">
    <property type="component" value="Unassembled WGS sequence"/>
</dbReference>
<dbReference type="CDD" id="cd02440">
    <property type="entry name" value="AdoMet_MTases"/>
    <property type="match status" value="1"/>
</dbReference>
<feature type="domain" description="Methyltransferase type 12" evidence="1">
    <location>
        <begin position="49"/>
        <end position="139"/>
    </location>
</feature>
<keyword evidence="3" id="KW-1185">Reference proteome</keyword>
<proteinExistence type="predicted"/>
<dbReference type="RefSeq" id="WP_370718486.1">
    <property type="nucleotide sequence ID" value="NZ_JBGGTQ010000004.1"/>
</dbReference>
<dbReference type="SUPFAM" id="SSF53335">
    <property type="entry name" value="S-adenosyl-L-methionine-dependent methyltransferases"/>
    <property type="match status" value="1"/>
</dbReference>
<evidence type="ECO:0000313" key="2">
    <source>
        <dbReference type="EMBL" id="MEZ0492436.1"/>
    </source>
</evidence>
<dbReference type="InterPro" id="IPR013217">
    <property type="entry name" value="Methyltransf_12"/>
</dbReference>
<organism evidence="2 3">
    <name type="scientific">Kineococcus mangrovi</name>
    <dbReference type="NCBI Taxonomy" id="1660183"/>
    <lineage>
        <taxon>Bacteria</taxon>
        <taxon>Bacillati</taxon>
        <taxon>Actinomycetota</taxon>
        <taxon>Actinomycetes</taxon>
        <taxon>Kineosporiales</taxon>
        <taxon>Kineosporiaceae</taxon>
        <taxon>Kineococcus</taxon>
    </lineage>
</organism>
<dbReference type="PANTHER" id="PTHR43861">
    <property type="entry name" value="TRANS-ACONITATE 2-METHYLTRANSFERASE-RELATED"/>
    <property type="match status" value="1"/>
</dbReference>
<name>A0ABV4I185_9ACTN</name>
<protein>
    <submittedName>
        <fullName evidence="2">Trans-aconitate 2-methyltransferase</fullName>
    </submittedName>
</protein>
<reference evidence="2 3" key="1">
    <citation type="submission" date="2024-07" db="EMBL/GenBank/DDBJ databases">
        <authorList>
            <person name="Thanompreechachai J."/>
            <person name="Duangmal K."/>
        </authorList>
    </citation>
    <scope>NUCLEOTIDE SEQUENCE [LARGE SCALE GENOMIC DNA]</scope>
    <source>
        <strain evidence="2 3">TBRC 1896</strain>
    </source>
</reference>
<dbReference type="Gene3D" id="3.40.50.150">
    <property type="entry name" value="Vaccinia Virus protein VP39"/>
    <property type="match status" value="1"/>
</dbReference>
<dbReference type="InterPro" id="IPR029063">
    <property type="entry name" value="SAM-dependent_MTases_sf"/>
</dbReference>
<evidence type="ECO:0000313" key="3">
    <source>
        <dbReference type="Proteomes" id="UP001566476"/>
    </source>
</evidence>
<dbReference type="Pfam" id="PF08242">
    <property type="entry name" value="Methyltransf_12"/>
    <property type="match status" value="1"/>
</dbReference>
<accession>A0ABV4I185</accession>
<evidence type="ECO:0000259" key="1">
    <source>
        <dbReference type="Pfam" id="PF08242"/>
    </source>
</evidence>
<dbReference type="PANTHER" id="PTHR43861:SF1">
    <property type="entry name" value="TRANS-ACONITATE 2-METHYLTRANSFERASE"/>
    <property type="match status" value="1"/>
</dbReference>
<comment type="caution">
    <text evidence="2">The sequence shown here is derived from an EMBL/GenBank/DDBJ whole genome shotgun (WGS) entry which is preliminary data.</text>
</comment>
<gene>
    <name evidence="2" type="ORF">AB2L28_09330</name>
</gene>
<dbReference type="EMBL" id="JBGGTQ010000004">
    <property type="protein sequence ID" value="MEZ0492436.1"/>
    <property type="molecule type" value="Genomic_DNA"/>
</dbReference>